<gene>
    <name evidence="6" type="ORF">COV33_00980</name>
</gene>
<dbReference type="InterPro" id="IPR002052">
    <property type="entry name" value="DNA_methylase_N6_adenine_CS"/>
</dbReference>
<accession>A0A2H0R144</accession>
<proteinExistence type="inferred from homology"/>
<dbReference type="Pfam" id="PF01555">
    <property type="entry name" value="N6_N4_Mtase"/>
    <property type="match status" value="2"/>
</dbReference>
<name>A0A2H0R144_9BACT</name>
<protein>
    <recommendedName>
        <fullName evidence="4">Methyltransferase</fullName>
        <ecNumber evidence="4">2.1.1.-</ecNumber>
    </recommendedName>
</protein>
<dbReference type="PROSITE" id="PS00092">
    <property type="entry name" value="N6_MTASE"/>
    <property type="match status" value="1"/>
</dbReference>
<dbReference type="AlphaFoldDB" id="A0A2H0R144"/>
<evidence type="ECO:0000259" key="5">
    <source>
        <dbReference type="Pfam" id="PF01555"/>
    </source>
</evidence>
<dbReference type="InterPro" id="IPR001091">
    <property type="entry name" value="RM_Methyltransferase"/>
</dbReference>
<reference evidence="6 7" key="1">
    <citation type="submission" date="2017-09" db="EMBL/GenBank/DDBJ databases">
        <title>Depth-based differentiation of microbial function through sediment-hosted aquifers and enrichment of novel symbionts in the deep terrestrial subsurface.</title>
        <authorList>
            <person name="Probst A.J."/>
            <person name="Ladd B."/>
            <person name="Jarett J.K."/>
            <person name="Geller-Mcgrath D.E."/>
            <person name="Sieber C.M."/>
            <person name="Emerson J.B."/>
            <person name="Anantharaman K."/>
            <person name="Thomas B.C."/>
            <person name="Malmstrom R."/>
            <person name="Stieglmeier M."/>
            <person name="Klingl A."/>
            <person name="Woyke T."/>
            <person name="Ryan C.M."/>
            <person name="Banfield J.F."/>
        </authorList>
    </citation>
    <scope>NUCLEOTIDE SEQUENCE [LARGE SCALE GENOMIC DNA]</scope>
    <source>
        <strain evidence="6">CG10_big_fil_rev_8_21_14_0_10_34_34</strain>
    </source>
</reference>
<comment type="similarity">
    <text evidence="1 4">Belongs to the N(4)/N(6)-methyltransferase family.</text>
</comment>
<keyword evidence="2" id="KW-0489">Methyltransferase</keyword>
<dbReference type="PANTHER" id="PTHR13370">
    <property type="entry name" value="RNA METHYLASE-RELATED"/>
    <property type="match status" value="1"/>
</dbReference>
<feature type="domain" description="DNA methylase N-4/N-6" evidence="5">
    <location>
        <begin position="38"/>
        <end position="148"/>
    </location>
</feature>
<dbReference type="PRINTS" id="PR00508">
    <property type="entry name" value="S21N4MTFRASE"/>
</dbReference>
<dbReference type="InterPro" id="IPR029063">
    <property type="entry name" value="SAM-dependent_MTases_sf"/>
</dbReference>
<dbReference type="GO" id="GO:0003677">
    <property type="term" value="F:DNA binding"/>
    <property type="evidence" value="ECO:0007669"/>
    <property type="project" value="InterPro"/>
</dbReference>
<dbReference type="GO" id="GO:0005737">
    <property type="term" value="C:cytoplasm"/>
    <property type="evidence" value="ECO:0007669"/>
    <property type="project" value="TreeGrafter"/>
</dbReference>
<dbReference type="GO" id="GO:0008170">
    <property type="term" value="F:N-methyltransferase activity"/>
    <property type="evidence" value="ECO:0007669"/>
    <property type="project" value="InterPro"/>
</dbReference>
<feature type="domain" description="DNA methylase N-4/N-6" evidence="5">
    <location>
        <begin position="162"/>
        <end position="232"/>
    </location>
</feature>
<keyword evidence="3" id="KW-0808">Transferase</keyword>
<dbReference type="PANTHER" id="PTHR13370:SF24">
    <property type="entry name" value="TYPE III RESTRICTION-MODIFICATION ENZYME STYLTI MOD SUBUNIT"/>
    <property type="match status" value="1"/>
</dbReference>
<dbReference type="EC" id="2.1.1.-" evidence="4"/>
<evidence type="ECO:0000313" key="7">
    <source>
        <dbReference type="Proteomes" id="UP000230828"/>
    </source>
</evidence>
<dbReference type="EMBL" id="PCXM01000018">
    <property type="protein sequence ID" value="PIR40210.1"/>
    <property type="molecule type" value="Genomic_DNA"/>
</dbReference>
<comment type="caution">
    <text evidence="6">The sequence shown here is derived from an EMBL/GenBank/DDBJ whole genome shotgun (WGS) entry which is preliminary data.</text>
</comment>
<evidence type="ECO:0000256" key="4">
    <source>
        <dbReference type="RuleBase" id="RU362026"/>
    </source>
</evidence>
<evidence type="ECO:0000256" key="1">
    <source>
        <dbReference type="ARBA" id="ARBA00006594"/>
    </source>
</evidence>
<dbReference type="SUPFAM" id="SSF53335">
    <property type="entry name" value="S-adenosyl-L-methionine-dependent methyltransferases"/>
    <property type="match status" value="1"/>
</dbReference>
<dbReference type="Gene3D" id="3.40.50.150">
    <property type="entry name" value="Vaccinia Virus protein VP39"/>
    <property type="match status" value="1"/>
</dbReference>
<dbReference type="Proteomes" id="UP000230828">
    <property type="component" value="Unassembled WGS sequence"/>
</dbReference>
<dbReference type="GO" id="GO:0032259">
    <property type="term" value="P:methylation"/>
    <property type="evidence" value="ECO:0007669"/>
    <property type="project" value="UniProtKB-KW"/>
</dbReference>
<evidence type="ECO:0000256" key="2">
    <source>
        <dbReference type="ARBA" id="ARBA00022603"/>
    </source>
</evidence>
<sequence length="247" mass="27883">MVDGKEGIKIDGFEEIFLNKIHNLDCKIGFKKIPDNSVDLLLTDPPYGISRTLNCDGQRLGTTAKLSFDFGKWDEFNHEWFEEALKKVRGWAITFCAKKDIGNLWNILEKNGFIAIDVLVWQKPDPVPLNGKSKFLNAWEAAVMGKRGGAHWGGYCTHNIIKYQAPKGKTRIHPTQKPLGLIKDLIELTTKEGDLVLDPFMGSGTTALACKQLSRNFVGFEINKEYCQMAEERLNQTEKPHTISLTQ</sequence>
<evidence type="ECO:0000313" key="6">
    <source>
        <dbReference type="EMBL" id="PIR40210.1"/>
    </source>
</evidence>
<organism evidence="6 7">
    <name type="scientific">Candidatus Zambryskibacteria bacterium CG10_big_fil_rev_8_21_14_0_10_34_34</name>
    <dbReference type="NCBI Taxonomy" id="1975114"/>
    <lineage>
        <taxon>Bacteria</taxon>
        <taxon>Candidatus Zambryskiibacteriota</taxon>
    </lineage>
</organism>
<dbReference type="InterPro" id="IPR002941">
    <property type="entry name" value="DNA_methylase_N4/N6"/>
</dbReference>
<evidence type="ECO:0000256" key="3">
    <source>
        <dbReference type="ARBA" id="ARBA00022679"/>
    </source>
</evidence>